<dbReference type="InterPro" id="IPR006626">
    <property type="entry name" value="PbH1"/>
</dbReference>
<protein>
    <submittedName>
        <fullName evidence="2">Parallel beta-helix repeat protein</fullName>
    </submittedName>
</protein>
<feature type="domain" description="SLH" evidence="1">
    <location>
        <begin position="446"/>
        <end position="509"/>
    </location>
</feature>
<dbReference type="Proteomes" id="UP001241988">
    <property type="component" value="Unassembled WGS sequence"/>
</dbReference>
<dbReference type="SUPFAM" id="SSF51126">
    <property type="entry name" value="Pectin lyase-like"/>
    <property type="match status" value="1"/>
</dbReference>
<dbReference type="Gene3D" id="2.160.20.10">
    <property type="entry name" value="Single-stranded right-handed beta-helix, Pectin lyase-like"/>
    <property type="match status" value="2"/>
</dbReference>
<dbReference type="InterPro" id="IPR001119">
    <property type="entry name" value="SLH_dom"/>
</dbReference>
<dbReference type="Gene3D" id="2.60.40.10">
    <property type="entry name" value="Immunoglobulins"/>
    <property type="match status" value="1"/>
</dbReference>
<organism evidence="2 3">
    <name type="scientific">Planomicrobium stackebrandtii</name>
    <dbReference type="NCBI Taxonomy" id="253160"/>
    <lineage>
        <taxon>Bacteria</taxon>
        <taxon>Bacillati</taxon>
        <taxon>Bacillota</taxon>
        <taxon>Bacilli</taxon>
        <taxon>Bacillales</taxon>
        <taxon>Caryophanaceae</taxon>
        <taxon>Planomicrobium</taxon>
    </lineage>
</organism>
<name>A0ABU0GSR8_9BACL</name>
<accession>A0ABU0GSR8</accession>
<gene>
    <name evidence="2" type="ORF">QOZ98_001231</name>
</gene>
<dbReference type="InterPro" id="IPR051465">
    <property type="entry name" value="Cell_Envelope_Struct_Comp"/>
</dbReference>
<dbReference type="Pfam" id="PF00395">
    <property type="entry name" value="SLH"/>
    <property type="match status" value="3"/>
</dbReference>
<feature type="domain" description="SLH" evidence="1">
    <location>
        <begin position="510"/>
        <end position="563"/>
    </location>
</feature>
<dbReference type="Pfam" id="PF12708">
    <property type="entry name" value="Pect-lyase_RHGA_epim"/>
    <property type="match status" value="1"/>
</dbReference>
<dbReference type="EMBL" id="JAUSWB010000002">
    <property type="protein sequence ID" value="MDQ0428405.1"/>
    <property type="molecule type" value="Genomic_DNA"/>
</dbReference>
<dbReference type="InterPro" id="IPR011050">
    <property type="entry name" value="Pectin_lyase_fold/virulence"/>
</dbReference>
<dbReference type="SMART" id="SM00710">
    <property type="entry name" value="PbH1"/>
    <property type="match status" value="4"/>
</dbReference>
<dbReference type="Pfam" id="PF13229">
    <property type="entry name" value="Beta_helix"/>
    <property type="match status" value="1"/>
</dbReference>
<dbReference type="Pfam" id="PF17936">
    <property type="entry name" value="Big_6"/>
    <property type="match status" value="1"/>
</dbReference>
<keyword evidence="3" id="KW-1185">Reference proteome</keyword>
<feature type="domain" description="SLH" evidence="1">
    <location>
        <begin position="386"/>
        <end position="445"/>
    </location>
</feature>
<proteinExistence type="predicted"/>
<dbReference type="InterPro" id="IPR041498">
    <property type="entry name" value="Big_6"/>
</dbReference>
<dbReference type="InterPro" id="IPR012334">
    <property type="entry name" value="Pectin_lyas_fold"/>
</dbReference>
<dbReference type="InterPro" id="IPR024535">
    <property type="entry name" value="RHGA/B-epi-like_pectate_lyase"/>
</dbReference>
<dbReference type="RefSeq" id="WP_308786576.1">
    <property type="nucleotide sequence ID" value="NZ_JAUSWB010000002.1"/>
</dbReference>
<evidence type="ECO:0000259" key="1">
    <source>
        <dbReference type="PROSITE" id="PS51272"/>
    </source>
</evidence>
<evidence type="ECO:0000313" key="2">
    <source>
        <dbReference type="EMBL" id="MDQ0428405.1"/>
    </source>
</evidence>
<sequence length="563" mass="61272">MKKIIYENLWVFISIFLLSFMVFFSVEVKAEQTVNVMDFGAKGNNLTDDTKAFQDAINFQSKAGGGIVKVPEGVYLINTNNSVVLKSNITLDFEKNSILKAIANDRDHYEVIRIIDVENVKILGELKIQGDRDYHLGKTGEWGFGISIRGAKNITIENPHISNCWGDGIYIGSSLEAKFSENIQILNPTLINNRRQGISIISAKNLEIVNANISKTNGTLPESGIDIEPNTPEELLQNIRITNLTTKDNAQYGFKIFLRNLKLSENPVSIEVDSIANITDGIAVKEIEGVKGTILIGGYYYLSDREIISKPLANIPTSTSTTITGTALAGSSISVKAGTTVIGTAKTTGSGNYTISIPIQKAGTILSVTAKDAAGNVSKETTVTVVAEKFSDLEFSNWFYDEILYLTEENIVQGFPNGSFQPNKNTTRAEAAKMLATALKIPASNKKTEYSDLINGHWASSDIAAVTSAGLFNGYADGSFKPNRNITRAEMAKVLALAYNLEANNEQVFKDVLSTHWASESVSGITQSGIATGYPDNTFRPSAATSRAEFSVFLARALNSEFR</sequence>
<dbReference type="PANTHER" id="PTHR43308:SF5">
    <property type="entry name" value="S-LAYER PROTEIN _ PEPTIDOGLYCAN ENDO-BETA-N-ACETYLGLUCOSAMINIDASE"/>
    <property type="match status" value="1"/>
</dbReference>
<reference evidence="2 3" key="1">
    <citation type="submission" date="2023-07" db="EMBL/GenBank/DDBJ databases">
        <title>Genomic Encyclopedia of Type Strains, Phase IV (KMG-IV): sequencing the most valuable type-strain genomes for metagenomic binning, comparative biology and taxonomic classification.</title>
        <authorList>
            <person name="Goeker M."/>
        </authorList>
    </citation>
    <scope>NUCLEOTIDE SEQUENCE [LARGE SCALE GENOMIC DNA]</scope>
    <source>
        <strain evidence="2 3">DSM 16419</strain>
    </source>
</reference>
<comment type="caution">
    <text evidence="2">The sequence shown here is derived from an EMBL/GenBank/DDBJ whole genome shotgun (WGS) entry which is preliminary data.</text>
</comment>
<dbReference type="PROSITE" id="PS51272">
    <property type="entry name" value="SLH"/>
    <property type="match status" value="3"/>
</dbReference>
<dbReference type="InterPro" id="IPR013783">
    <property type="entry name" value="Ig-like_fold"/>
</dbReference>
<dbReference type="PANTHER" id="PTHR43308">
    <property type="entry name" value="OUTER MEMBRANE PROTEIN ALPHA-RELATED"/>
    <property type="match status" value="1"/>
</dbReference>
<evidence type="ECO:0000313" key="3">
    <source>
        <dbReference type="Proteomes" id="UP001241988"/>
    </source>
</evidence>
<dbReference type="InterPro" id="IPR039448">
    <property type="entry name" value="Beta_helix"/>
</dbReference>